<proteinExistence type="predicted"/>
<dbReference type="Pfam" id="PF20498">
    <property type="entry name" value="DUF6728"/>
    <property type="match status" value="1"/>
</dbReference>
<evidence type="ECO:0000313" key="3">
    <source>
        <dbReference type="Proteomes" id="UP001168552"/>
    </source>
</evidence>
<dbReference type="EMBL" id="JAUHJS010000003">
    <property type="protein sequence ID" value="MDN4165183.1"/>
    <property type="molecule type" value="Genomic_DNA"/>
</dbReference>
<keyword evidence="1" id="KW-0472">Membrane</keyword>
<gene>
    <name evidence="2" type="ORF">QWY31_06705</name>
</gene>
<name>A0ABT8F4F8_9BACT</name>
<keyword evidence="1" id="KW-0812">Transmembrane</keyword>
<dbReference type="Proteomes" id="UP001168552">
    <property type="component" value="Unassembled WGS sequence"/>
</dbReference>
<dbReference type="RefSeq" id="WP_320003711.1">
    <property type="nucleotide sequence ID" value="NZ_JAUHJS010000003.1"/>
</dbReference>
<dbReference type="InterPro" id="IPR046615">
    <property type="entry name" value="DUF6728"/>
</dbReference>
<protein>
    <submittedName>
        <fullName evidence="2">Uncharacterized protein</fullName>
    </submittedName>
</protein>
<evidence type="ECO:0000313" key="2">
    <source>
        <dbReference type="EMBL" id="MDN4165183.1"/>
    </source>
</evidence>
<sequence length="65" mass="7907">MENPQNKKSKLREFFELNEVFGYFFRPKDPNRPSSFNLRMMHGINKISILIFLMALLVWLSRRLF</sequence>
<organism evidence="2 3">
    <name type="scientific">Shiella aurantiaca</name>
    <dbReference type="NCBI Taxonomy" id="3058365"/>
    <lineage>
        <taxon>Bacteria</taxon>
        <taxon>Pseudomonadati</taxon>
        <taxon>Bacteroidota</taxon>
        <taxon>Cytophagia</taxon>
        <taxon>Cytophagales</taxon>
        <taxon>Shiellaceae</taxon>
        <taxon>Shiella</taxon>
    </lineage>
</organism>
<feature type="transmembrane region" description="Helical" evidence="1">
    <location>
        <begin position="40"/>
        <end position="60"/>
    </location>
</feature>
<reference evidence="2" key="1">
    <citation type="submission" date="2023-06" db="EMBL/GenBank/DDBJ databases">
        <title>Cytophagales bacterium Strain LB-30, isolated from soil.</title>
        <authorList>
            <person name="Liu B."/>
        </authorList>
    </citation>
    <scope>NUCLEOTIDE SEQUENCE</scope>
    <source>
        <strain evidence="2">LB-30</strain>
    </source>
</reference>
<evidence type="ECO:0000256" key="1">
    <source>
        <dbReference type="SAM" id="Phobius"/>
    </source>
</evidence>
<keyword evidence="1" id="KW-1133">Transmembrane helix</keyword>
<comment type="caution">
    <text evidence="2">The sequence shown here is derived from an EMBL/GenBank/DDBJ whole genome shotgun (WGS) entry which is preliminary data.</text>
</comment>
<accession>A0ABT8F4F8</accession>
<keyword evidence="3" id="KW-1185">Reference proteome</keyword>